<keyword evidence="2" id="KW-0560">Oxidoreductase</keyword>
<dbReference type="RefSeq" id="WP_184216537.1">
    <property type="nucleotide sequence ID" value="NZ_JACHIP010000003.1"/>
</dbReference>
<dbReference type="EMBL" id="JACHIP010000003">
    <property type="protein sequence ID" value="MBB5057542.1"/>
    <property type="molecule type" value="Genomic_DNA"/>
</dbReference>
<feature type="signal peptide" evidence="1">
    <location>
        <begin position="1"/>
        <end position="30"/>
    </location>
</feature>
<protein>
    <submittedName>
        <fullName evidence="2">Quercetin dioxygenase-like cupin family protein</fullName>
    </submittedName>
</protein>
<evidence type="ECO:0000256" key="1">
    <source>
        <dbReference type="SAM" id="SignalP"/>
    </source>
</evidence>
<keyword evidence="2" id="KW-0223">Dioxygenase</keyword>
<evidence type="ECO:0000313" key="3">
    <source>
        <dbReference type="Proteomes" id="UP000540989"/>
    </source>
</evidence>
<accession>A0A7W8E3F9</accession>
<dbReference type="GO" id="GO:0051213">
    <property type="term" value="F:dioxygenase activity"/>
    <property type="evidence" value="ECO:0007669"/>
    <property type="project" value="UniProtKB-KW"/>
</dbReference>
<gene>
    <name evidence="2" type="ORF">HDF16_002248</name>
</gene>
<dbReference type="Proteomes" id="UP000540989">
    <property type="component" value="Unassembled WGS sequence"/>
</dbReference>
<dbReference type="InterPro" id="IPR014710">
    <property type="entry name" value="RmlC-like_jellyroll"/>
</dbReference>
<comment type="caution">
    <text evidence="2">The sequence shown here is derived from an EMBL/GenBank/DDBJ whole genome shotgun (WGS) entry which is preliminary data.</text>
</comment>
<dbReference type="AlphaFoldDB" id="A0A7W8E3F9"/>
<feature type="chain" id="PRO_5030540563" evidence="1">
    <location>
        <begin position="31"/>
        <end position="227"/>
    </location>
</feature>
<dbReference type="SUPFAM" id="SSF51182">
    <property type="entry name" value="RmlC-like cupins"/>
    <property type="match status" value="1"/>
</dbReference>
<keyword evidence="3" id="KW-1185">Reference proteome</keyword>
<proteinExistence type="predicted"/>
<dbReference type="Gene3D" id="2.60.120.10">
    <property type="entry name" value="Jelly Rolls"/>
    <property type="match status" value="1"/>
</dbReference>
<name>A0A7W8E3F9_9BACT</name>
<keyword evidence="1" id="KW-0732">Signal</keyword>
<evidence type="ECO:0000313" key="2">
    <source>
        <dbReference type="EMBL" id="MBB5057542.1"/>
    </source>
</evidence>
<sequence length="227" mass="24435">MISKAFRYGFVAAVLAILLSPFAGHNSASAQSPKLESCKPASERTGQEGCWIIASSRLGKLADKPVFWTLDVYPTKANAEHDATPGSTVVEALGKVWLLTVGDKIKPAAQATRMAEIGPLPVKVGEDYTAQYRESIMQPGAVSRTHLHSGPEIFYTEEGQTCLETPAGKQVSSKGMNLVVAEGEPMELMATGSEMRRGIVLVLHSSDKPHTTLVTDWHSKGLCKEGR</sequence>
<reference evidence="2 3" key="1">
    <citation type="submission" date="2020-08" db="EMBL/GenBank/DDBJ databases">
        <title>Genomic Encyclopedia of Type Strains, Phase IV (KMG-V): Genome sequencing to study the core and pangenomes of soil and plant-associated prokaryotes.</title>
        <authorList>
            <person name="Whitman W."/>
        </authorList>
    </citation>
    <scope>NUCLEOTIDE SEQUENCE [LARGE SCALE GENOMIC DNA]</scope>
    <source>
        <strain evidence="2 3">M8UP14</strain>
    </source>
</reference>
<organism evidence="2 3">
    <name type="scientific">Granulicella aggregans</name>
    <dbReference type="NCBI Taxonomy" id="474949"/>
    <lineage>
        <taxon>Bacteria</taxon>
        <taxon>Pseudomonadati</taxon>
        <taxon>Acidobacteriota</taxon>
        <taxon>Terriglobia</taxon>
        <taxon>Terriglobales</taxon>
        <taxon>Acidobacteriaceae</taxon>
        <taxon>Granulicella</taxon>
    </lineage>
</organism>
<dbReference type="InterPro" id="IPR011051">
    <property type="entry name" value="RmlC_Cupin_sf"/>
</dbReference>